<dbReference type="EMBL" id="BFFO01000011">
    <property type="protein sequence ID" value="GBG97375.1"/>
    <property type="molecule type" value="Genomic_DNA"/>
</dbReference>
<protein>
    <recommendedName>
        <fullName evidence="4">Type II toxin-antitoxin system RelE/ParE family toxin</fullName>
    </recommendedName>
</protein>
<keyword evidence="3" id="KW-1185">Reference proteome</keyword>
<accession>A0A2R5HII0</accession>
<dbReference type="Pfam" id="PF05016">
    <property type="entry name" value="ParE_toxin"/>
    <property type="match status" value="1"/>
</dbReference>
<dbReference type="Proteomes" id="UP000245021">
    <property type="component" value="Unassembled WGS sequence"/>
</dbReference>
<evidence type="ECO:0000256" key="1">
    <source>
        <dbReference type="ARBA" id="ARBA00022649"/>
    </source>
</evidence>
<dbReference type="AlphaFoldDB" id="A0A2R5HII0"/>
<dbReference type="InterPro" id="IPR035093">
    <property type="entry name" value="RelE/ParE_toxin_dom_sf"/>
</dbReference>
<name>A0A2R5HII0_9LACT</name>
<comment type="caution">
    <text evidence="2">The sequence shown here is derived from an EMBL/GenBank/DDBJ whole genome shotgun (WGS) entry which is preliminary data.</text>
</comment>
<dbReference type="RefSeq" id="WP_109246333.1">
    <property type="nucleotide sequence ID" value="NZ_BFFO01000011.1"/>
</dbReference>
<sequence>MSKEVILLPQAEEDYFRLRVFLFNQTHSKSVIQRFDKEFDTAVEHIKENPDVSPFEREPIRKKVQWKYLYFYIELSDKIEVIRIYHESEDWLSELLEQ</sequence>
<dbReference type="InterPro" id="IPR007712">
    <property type="entry name" value="RelE/ParE_toxin"/>
</dbReference>
<organism evidence="2 3">
    <name type="scientific">Lactococcus termiticola</name>
    <dbReference type="NCBI Taxonomy" id="2169526"/>
    <lineage>
        <taxon>Bacteria</taxon>
        <taxon>Bacillati</taxon>
        <taxon>Bacillota</taxon>
        <taxon>Bacilli</taxon>
        <taxon>Lactobacillales</taxon>
        <taxon>Streptococcaceae</taxon>
        <taxon>Lactococcus</taxon>
    </lineage>
</organism>
<keyword evidence="1" id="KW-1277">Toxin-antitoxin system</keyword>
<gene>
    <name evidence="2" type="ORF">NtB2_01515</name>
</gene>
<dbReference type="OrthoDB" id="1769456at2"/>
<evidence type="ECO:0008006" key="4">
    <source>
        <dbReference type="Google" id="ProtNLM"/>
    </source>
</evidence>
<evidence type="ECO:0000313" key="3">
    <source>
        <dbReference type="Proteomes" id="UP000245021"/>
    </source>
</evidence>
<reference evidence="2 3" key="1">
    <citation type="journal article" date="2018" name="Genome Announc.">
        <title>Draft Genome Sequence of Lactococcus sp. Strain NtB2 (JCM 32569), Isolated from the Gut of the Higher Termite Nasutitermes takasagoensis.</title>
        <authorList>
            <person name="Noda S."/>
            <person name="Aihara C."/>
            <person name="Yuki M."/>
            <person name="Ohkuma M."/>
        </authorList>
    </citation>
    <scope>NUCLEOTIDE SEQUENCE [LARGE SCALE GENOMIC DNA]</scope>
    <source>
        <strain evidence="2 3">NtB2</strain>
    </source>
</reference>
<dbReference type="Gene3D" id="3.30.2310.20">
    <property type="entry name" value="RelE-like"/>
    <property type="match status" value="1"/>
</dbReference>
<evidence type="ECO:0000313" key="2">
    <source>
        <dbReference type="EMBL" id="GBG97375.1"/>
    </source>
</evidence>
<proteinExistence type="predicted"/>